<dbReference type="GO" id="GO:0016747">
    <property type="term" value="F:acyltransferase activity, transferring groups other than amino-acyl groups"/>
    <property type="evidence" value="ECO:0007669"/>
    <property type="project" value="InterPro"/>
</dbReference>
<dbReference type="InterPro" id="IPR016181">
    <property type="entry name" value="Acyl_CoA_acyltransferase"/>
</dbReference>
<reference evidence="2" key="1">
    <citation type="submission" date="2021-03" db="EMBL/GenBank/DDBJ databases">
        <title>Antimicrobial resistance genes in bacteria isolated from Japanese honey, and their potential for conferring macrolide and lincosamide resistance in the American foulbrood pathogen Paenibacillus larvae.</title>
        <authorList>
            <person name="Okamoto M."/>
            <person name="Kumagai M."/>
            <person name="Kanamori H."/>
            <person name="Takamatsu D."/>
        </authorList>
    </citation>
    <scope>NUCLEOTIDE SEQUENCE</scope>
    <source>
        <strain evidence="2">J40TS1</strain>
    </source>
</reference>
<feature type="domain" description="N-acetyltransferase" evidence="1">
    <location>
        <begin position="15"/>
        <end position="181"/>
    </location>
</feature>
<dbReference type="SUPFAM" id="SSF55729">
    <property type="entry name" value="Acyl-CoA N-acyltransferases (Nat)"/>
    <property type="match status" value="1"/>
</dbReference>
<dbReference type="EMBL" id="BOSE01000007">
    <property type="protein sequence ID" value="GIP18090.1"/>
    <property type="molecule type" value="Genomic_DNA"/>
</dbReference>
<protein>
    <submittedName>
        <fullName evidence="2">Acetyltransferase</fullName>
    </submittedName>
</protein>
<dbReference type="AlphaFoldDB" id="A0A919YR20"/>
<dbReference type="Pfam" id="PF00583">
    <property type="entry name" value="Acetyltransf_1"/>
    <property type="match status" value="1"/>
</dbReference>
<dbReference type="Gene3D" id="3.40.630.30">
    <property type="match status" value="1"/>
</dbReference>
<dbReference type="RefSeq" id="WP_213518096.1">
    <property type="nucleotide sequence ID" value="NZ_BOSE01000007.1"/>
</dbReference>
<dbReference type="CDD" id="cd04301">
    <property type="entry name" value="NAT_SF"/>
    <property type="match status" value="1"/>
</dbReference>
<comment type="caution">
    <text evidence="2">The sequence shown here is derived from an EMBL/GenBank/DDBJ whole genome shotgun (WGS) entry which is preliminary data.</text>
</comment>
<gene>
    <name evidence="2" type="ORF">J40TS1_37320</name>
</gene>
<accession>A0A919YR20</accession>
<name>A0A919YR20_9BACL</name>
<sequence>MIVAPTEFTVRGITYSIRVAVAEDAAALSHLRVQIDGESENLDRESGEDYIDAEQFAQIIKRDNDSPRHLFLVATVDKRIVGFSRCAGTQLKRLSHKVEFGVCVLKQFWGNGIGKHLLQQSMSWADSSGIKKMVLYVLETNENAIKLYKKLGFEVEGILKQDKLLSDGNYYNTLVMSRINES</sequence>
<dbReference type="InterPro" id="IPR000182">
    <property type="entry name" value="GNAT_dom"/>
</dbReference>
<dbReference type="PROSITE" id="PS51186">
    <property type="entry name" value="GNAT"/>
    <property type="match status" value="1"/>
</dbReference>
<proteinExistence type="predicted"/>
<keyword evidence="3" id="KW-1185">Reference proteome</keyword>
<evidence type="ECO:0000313" key="3">
    <source>
        <dbReference type="Proteomes" id="UP000683139"/>
    </source>
</evidence>
<evidence type="ECO:0000259" key="1">
    <source>
        <dbReference type="PROSITE" id="PS51186"/>
    </source>
</evidence>
<organism evidence="2 3">
    <name type="scientific">Paenibacillus montaniterrae</name>
    <dbReference type="NCBI Taxonomy" id="429341"/>
    <lineage>
        <taxon>Bacteria</taxon>
        <taxon>Bacillati</taxon>
        <taxon>Bacillota</taxon>
        <taxon>Bacilli</taxon>
        <taxon>Bacillales</taxon>
        <taxon>Paenibacillaceae</taxon>
        <taxon>Paenibacillus</taxon>
    </lineage>
</organism>
<dbReference type="PANTHER" id="PTHR43415">
    <property type="entry name" value="SPERMIDINE N(1)-ACETYLTRANSFERASE"/>
    <property type="match status" value="1"/>
</dbReference>
<evidence type="ECO:0000313" key="2">
    <source>
        <dbReference type="EMBL" id="GIP18090.1"/>
    </source>
</evidence>
<dbReference type="PANTHER" id="PTHR43415:SF3">
    <property type="entry name" value="GNAT-FAMILY ACETYLTRANSFERASE"/>
    <property type="match status" value="1"/>
</dbReference>
<dbReference type="Proteomes" id="UP000683139">
    <property type="component" value="Unassembled WGS sequence"/>
</dbReference>